<accession>A0A6A5H8Z4</accession>
<dbReference type="InterPro" id="IPR012677">
    <property type="entry name" value="Nucleotide-bd_a/b_plait_sf"/>
</dbReference>
<evidence type="ECO:0000256" key="5">
    <source>
        <dbReference type="ARBA" id="ARBA00023242"/>
    </source>
</evidence>
<proteinExistence type="predicted"/>
<organism evidence="9 10">
    <name type="scientific">Caenorhabditis remanei</name>
    <name type="common">Caenorhabditis vulgaris</name>
    <dbReference type="NCBI Taxonomy" id="31234"/>
    <lineage>
        <taxon>Eukaryota</taxon>
        <taxon>Metazoa</taxon>
        <taxon>Ecdysozoa</taxon>
        <taxon>Nematoda</taxon>
        <taxon>Chromadorea</taxon>
        <taxon>Rhabditida</taxon>
        <taxon>Rhabditina</taxon>
        <taxon>Rhabditomorpha</taxon>
        <taxon>Rhabditoidea</taxon>
        <taxon>Rhabditidae</taxon>
        <taxon>Peloderinae</taxon>
        <taxon>Caenorhabditis</taxon>
    </lineage>
</organism>
<feature type="compositionally biased region" description="Basic residues" evidence="7">
    <location>
        <begin position="330"/>
        <end position="348"/>
    </location>
</feature>
<dbReference type="EMBL" id="WUAV01000003">
    <property type="protein sequence ID" value="KAF1763655.1"/>
    <property type="molecule type" value="Genomic_DNA"/>
</dbReference>
<protein>
    <recommendedName>
        <fullName evidence="8">RRM domain-containing protein</fullName>
    </recommendedName>
</protein>
<evidence type="ECO:0000256" key="2">
    <source>
        <dbReference type="ARBA" id="ARBA00022664"/>
    </source>
</evidence>
<dbReference type="GO" id="GO:0005737">
    <property type="term" value="C:cytoplasm"/>
    <property type="evidence" value="ECO:0007669"/>
    <property type="project" value="TreeGrafter"/>
</dbReference>
<sequence>MSAHWDEDIYEIQDHTFVVEARRSHIQHHTSRLDTSYEDQVLGDGMVEKSEDSKKRGRSSSSSSSSSSGSSSSGSSSSGSRSSSSSLSSRSRSRSPRRRENGRVRGGRSRSPIRRGGSPPRGARADRGGGRPSPSPPRRRRVTPSPPRRDRRDRSRSGPRRRSSPRRASPAPARSASPIKRVVIKNLSRNVLRAHLEEIFSIYGAITKVDLPVDRNHQHLHRGIGYIDYESVEDAEKSIKYMDGGQVDGQVIQVEMTIGGRAYVPGQRRVSPFRRRASPPPRDRKSPIRRGGGGRSPPTFRRRSPMAGGRRSPMGGRGSGANNAPLGPSRFRRGGSRSRSPVGRRSRS</sequence>
<keyword evidence="3 6" id="KW-0694">RNA-binding</keyword>
<comment type="subcellular location">
    <subcellularLocation>
        <location evidence="1">Nucleus</location>
    </subcellularLocation>
</comment>
<dbReference type="CTD" id="9798598"/>
<dbReference type="Proteomes" id="UP000483820">
    <property type="component" value="Chromosome III"/>
</dbReference>
<feature type="region of interest" description="Disordered" evidence="7">
    <location>
        <begin position="263"/>
        <end position="348"/>
    </location>
</feature>
<evidence type="ECO:0000256" key="3">
    <source>
        <dbReference type="ARBA" id="ARBA00022884"/>
    </source>
</evidence>
<feature type="compositionally biased region" description="Low complexity" evidence="7">
    <location>
        <begin position="166"/>
        <end position="177"/>
    </location>
</feature>
<name>A0A6A5H8Z4_CAERE</name>
<feature type="region of interest" description="Disordered" evidence="7">
    <location>
        <begin position="28"/>
        <end position="177"/>
    </location>
</feature>
<dbReference type="SMART" id="SM00360">
    <property type="entry name" value="RRM"/>
    <property type="match status" value="1"/>
</dbReference>
<dbReference type="PROSITE" id="PS50102">
    <property type="entry name" value="RRM"/>
    <property type="match status" value="1"/>
</dbReference>
<dbReference type="PANTHER" id="PTHR15481:SF0">
    <property type="entry name" value="LD23870P-RELATED"/>
    <property type="match status" value="1"/>
</dbReference>
<gene>
    <name evidence="9" type="ORF">GCK72_011922</name>
</gene>
<reference evidence="9 10" key="1">
    <citation type="submission" date="2019-12" db="EMBL/GenBank/DDBJ databases">
        <title>Chromosome-level assembly of the Caenorhabditis remanei genome.</title>
        <authorList>
            <person name="Teterina A.A."/>
            <person name="Willis J.H."/>
            <person name="Phillips P.C."/>
        </authorList>
    </citation>
    <scope>NUCLEOTIDE SEQUENCE [LARGE SCALE GENOMIC DNA]</scope>
    <source>
        <strain evidence="9 10">PX506</strain>
        <tissue evidence="9">Whole organism</tissue>
    </source>
</reference>
<evidence type="ECO:0000259" key="8">
    <source>
        <dbReference type="PROSITE" id="PS50102"/>
    </source>
</evidence>
<dbReference type="SUPFAM" id="SSF54928">
    <property type="entry name" value="RNA-binding domain, RBD"/>
    <property type="match status" value="1"/>
</dbReference>
<evidence type="ECO:0000313" key="10">
    <source>
        <dbReference type="Proteomes" id="UP000483820"/>
    </source>
</evidence>
<dbReference type="InterPro" id="IPR000504">
    <property type="entry name" value="RRM_dom"/>
</dbReference>
<evidence type="ECO:0000313" key="9">
    <source>
        <dbReference type="EMBL" id="KAF1763655.1"/>
    </source>
</evidence>
<dbReference type="Pfam" id="PF00076">
    <property type="entry name" value="RRM_1"/>
    <property type="match status" value="1"/>
</dbReference>
<dbReference type="PANTHER" id="PTHR15481">
    <property type="entry name" value="RIBONUCLEIC ACID BINDING PROTEIN S1"/>
    <property type="match status" value="1"/>
</dbReference>
<dbReference type="GO" id="GO:0005654">
    <property type="term" value="C:nucleoplasm"/>
    <property type="evidence" value="ECO:0007669"/>
    <property type="project" value="TreeGrafter"/>
</dbReference>
<dbReference type="GO" id="GO:0000398">
    <property type="term" value="P:mRNA splicing, via spliceosome"/>
    <property type="evidence" value="ECO:0007669"/>
    <property type="project" value="TreeGrafter"/>
</dbReference>
<comment type="caution">
    <text evidence="9">The sequence shown here is derived from an EMBL/GenBank/DDBJ whole genome shotgun (WGS) entry which is preliminary data.</text>
</comment>
<feature type="domain" description="RRM" evidence="8">
    <location>
        <begin position="180"/>
        <end position="259"/>
    </location>
</feature>
<feature type="compositionally biased region" description="Low complexity" evidence="7">
    <location>
        <begin position="59"/>
        <end position="90"/>
    </location>
</feature>
<evidence type="ECO:0000256" key="4">
    <source>
        <dbReference type="ARBA" id="ARBA00023187"/>
    </source>
</evidence>
<dbReference type="AlphaFoldDB" id="A0A6A5H8Z4"/>
<evidence type="ECO:0000256" key="7">
    <source>
        <dbReference type="SAM" id="MobiDB-lite"/>
    </source>
</evidence>
<feature type="compositionally biased region" description="Low complexity" evidence="7">
    <location>
        <begin position="305"/>
        <end position="314"/>
    </location>
</feature>
<evidence type="ECO:0000256" key="1">
    <source>
        <dbReference type="ARBA" id="ARBA00004123"/>
    </source>
</evidence>
<dbReference type="InterPro" id="IPR034201">
    <property type="entry name" value="RNPS1_RRM"/>
</dbReference>
<dbReference type="Gene3D" id="3.30.70.330">
    <property type="match status" value="1"/>
</dbReference>
<dbReference type="GO" id="GO:0003723">
    <property type="term" value="F:RNA binding"/>
    <property type="evidence" value="ECO:0007669"/>
    <property type="project" value="UniProtKB-UniRule"/>
</dbReference>
<keyword evidence="2" id="KW-0507">mRNA processing</keyword>
<dbReference type="InterPro" id="IPR035979">
    <property type="entry name" value="RBD_domain_sf"/>
</dbReference>
<keyword evidence="4" id="KW-0508">mRNA splicing</keyword>
<feature type="compositionally biased region" description="Basic and acidic residues" evidence="7">
    <location>
        <begin position="147"/>
        <end position="156"/>
    </location>
</feature>
<keyword evidence="5" id="KW-0539">Nucleus</keyword>
<dbReference type="GO" id="GO:0061574">
    <property type="term" value="C:ASAP complex"/>
    <property type="evidence" value="ECO:0007669"/>
    <property type="project" value="TreeGrafter"/>
</dbReference>
<dbReference type="CDD" id="cd12365">
    <property type="entry name" value="RRM_RNPS1"/>
    <property type="match status" value="1"/>
</dbReference>
<dbReference type="KEGG" id="crq:GCK72_011922"/>
<dbReference type="GeneID" id="9798598"/>
<dbReference type="RefSeq" id="XP_053588332.1">
    <property type="nucleotide sequence ID" value="XM_053728755.1"/>
</dbReference>
<evidence type="ECO:0000256" key="6">
    <source>
        <dbReference type="PROSITE-ProRule" id="PRU00176"/>
    </source>
</evidence>